<feature type="transmembrane region" description="Helical" evidence="1">
    <location>
        <begin position="97"/>
        <end position="120"/>
    </location>
</feature>
<reference evidence="3" key="1">
    <citation type="journal article" date="2015" name="Nat. Genet.">
        <title>The genome and transcriptome of the zoonotic hookworm Ancylostoma ceylanicum identify infection-specific gene families.</title>
        <authorList>
            <person name="Schwarz E.M."/>
            <person name="Hu Y."/>
            <person name="Antoshechkin I."/>
            <person name="Miller M.M."/>
            <person name="Sternberg P.W."/>
            <person name="Aroian R.V."/>
        </authorList>
    </citation>
    <scope>NUCLEOTIDE SEQUENCE</scope>
    <source>
        <strain evidence="3">HY135</strain>
    </source>
</reference>
<feature type="transmembrane region" description="Helical" evidence="1">
    <location>
        <begin position="140"/>
        <end position="160"/>
    </location>
</feature>
<feature type="transmembrane region" description="Helical" evidence="1">
    <location>
        <begin position="20"/>
        <end position="39"/>
    </location>
</feature>
<dbReference type="Pfam" id="PF10318">
    <property type="entry name" value="7TM_GPCR_Srh"/>
    <property type="match status" value="1"/>
</dbReference>
<keyword evidence="3" id="KW-1185">Reference proteome</keyword>
<dbReference type="PANTHER" id="PTHR45830:SF15">
    <property type="entry name" value="SERPENTINE RECEPTOR, CLASS I"/>
    <property type="match status" value="1"/>
</dbReference>
<dbReference type="EMBL" id="JARK01001666">
    <property type="protein sequence ID" value="EYB83742.1"/>
    <property type="molecule type" value="Genomic_DNA"/>
</dbReference>
<evidence type="ECO:0000313" key="2">
    <source>
        <dbReference type="EMBL" id="EYB83742.1"/>
    </source>
</evidence>
<evidence type="ECO:0000313" key="3">
    <source>
        <dbReference type="Proteomes" id="UP000024635"/>
    </source>
</evidence>
<feature type="transmembrane region" description="Helical" evidence="1">
    <location>
        <begin position="245"/>
        <end position="268"/>
    </location>
</feature>
<dbReference type="Proteomes" id="UP000024635">
    <property type="component" value="Unassembled WGS sequence"/>
</dbReference>
<evidence type="ECO:0000256" key="1">
    <source>
        <dbReference type="SAM" id="Phobius"/>
    </source>
</evidence>
<dbReference type="AlphaFoldDB" id="A0A016S070"/>
<name>A0A016S070_9BILA</name>
<dbReference type="PANTHER" id="PTHR45830">
    <property type="entry name" value="SERPENTINE RECEPTOR, CLASS I"/>
    <property type="match status" value="1"/>
</dbReference>
<dbReference type="InterPro" id="IPR019422">
    <property type="entry name" value="7TM_GPCR_serpentine_rcpt_Srh"/>
</dbReference>
<sequence>MPNIYPVIRVEDRETVELVFMLISIAGVPLTLMALLIIMTKTPPQMKTYKLIIVSSTVTSLLTDIVICFLFDPIPLFPEVACYSKTWIANISEDANYILLCISMVMLQLTLSNTLVAFIYRRNSLGTLSKKCLIFSNCGLKYTLSAAYLFSLVPVVVVLIKGYRPRSQMRKVVEKTPELKLLEDYGSYLAADKNDSYILIFQAIWLSSAFAIVTLCTMLASRIITQLHERRQSMSLRSLQLHRRLTIQLTVQILIPVATTLIPLLVLFCTRYTEVLFGAEFWNLVISQTVALNSPLNTIATMLATRHYLTAFAQPFKHVANKLLRAKPYPAMHVLSRLEERHTYPTRIA</sequence>
<keyword evidence="1" id="KW-0812">Transmembrane</keyword>
<protein>
    <recommendedName>
        <fullName evidence="4">G-protein coupled receptors family 1 profile domain-containing protein</fullName>
    </recommendedName>
</protein>
<evidence type="ECO:0008006" key="4">
    <source>
        <dbReference type="Google" id="ProtNLM"/>
    </source>
</evidence>
<feature type="transmembrane region" description="Helical" evidence="1">
    <location>
        <begin position="51"/>
        <end position="77"/>
    </location>
</feature>
<organism evidence="2 3">
    <name type="scientific">Ancylostoma ceylanicum</name>
    <dbReference type="NCBI Taxonomy" id="53326"/>
    <lineage>
        <taxon>Eukaryota</taxon>
        <taxon>Metazoa</taxon>
        <taxon>Ecdysozoa</taxon>
        <taxon>Nematoda</taxon>
        <taxon>Chromadorea</taxon>
        <taxon>Rhabditida</taxon>
        <taxon>Rhabditina</taxon>
        <taxon>Rhabditomorpha</taxon>
        <taxon>Strongyloidea</taxon>
        <taxon>Ancylostomatidae</taxon>
        <taxon>Ancylostomatinae</taxon>
        <taxon>Ancylostoma</taxon>
    </lineage>
</organism>
<dbReference type="OrthoDB" id="5860646at2759"/>
<keyword evidence="1" id="KW-0472">Membrane</keyword>
<dbReference type="SUPFAM" id="SSF81321">
    <property type="entry name" value="Family A G protein-coupled receptor-like"/>
    <property type="match status" value="1"/>
</dbReference>
<proteinExistence type="predicted"/>
<comment type="caution">
    <text evidence="2">The sequence shown here is derived from an EMBL/GenBank/DDBJ whole genome shotgun (WGS) entry which is preliminary data.</text>
</comment>
<accession>A0A016S070</accession>
<keyword evidence="1" id="KW-1133">Transmembrane helix</keyword>
<feature type="transmembrane region" description="Helical" evidence="1">
    <location>
        <begin position="197"/>
        <end position="224"/>
    </location>
</feature>
<gene>
    <name evidence="2" type="primary">Acey_s0330.g2700</name>
    <name evidence="2" type="ORF">Y032_0330g2700</name>
</gene>